<name>A0A9P0NIL9_APHGO</name>
<reference evidence="1" key="1">
    <citation type="submission" date="2022-02" db="EMBL/GenBank/DDBJ databases">
        <authorList>
            <person name="King R."/>
        </authorList>
    </citation>
    <scope>NUCLEOTIDE SEQUENCE</scope>
</reference>
<dbReference type="EMBL" id="OU899036">
    <property type="protein sequence ID" value="CAH1730976.1"/>
    <property type="molecule type" value="Genomic_DNA"/>
</dbReference>
<protein>
    <submittedName>
        <fullName evidence="1">Uncharacterized protein</fullName>
    </submittedName>
</protein>
<gene>
    <name evidence="1" type="ORF">APHIGO_LOCUS7781</name>
</gene>
<dbReference type="AlphaFoldDB" id="A0A9P0NIL9"/>
<dbReference type="Proteomes" id="UP001154329">
    <property type="component" value="Chromosome 3"/>
</dbReference>
<sequence>MDINESIHYASDNNIQPINLNYLNDHALQLTLHYYGKINFSRKDATEVQKNITILTNCIAKEIESKILTVCTDPLQIVIKNLLIKIIDFCKNPFKNINTEYKLLKNLKLNNLYEQSKIVTINNTIENTVINSSNTIDEKKAKGVLLPLKFQFKKYFELPGVLNSFLDNHNSINSVTEHSSFINSTLWKKKYHCTRINLLYLISYTLMTLR</sequence>
<organism evidence="1 2">
    <name type="scientific">Aphis gossypii</name>
    <name type="common">Cotton aphid</name>
    <dbReference type="NCBI Taxonomy" id="80765"/>
    <lineage>
        <taxon>Eukaryota</taxon>
        <taxon>Metazoa</taxon>
        <taxon>Ecdysozoa</taxon>
        <taxon>Arthropoda</taxon>
        <taxon>Hexapoda</taxon>
        <taxon>Insecta</taxon>
        <taxon>Pterygota</taxon>
        <taxon>Neoptera</taxon>
        <taxon>Paraneoptera</taxon>
        <taxon>Hemiptera</taxon>
        <taxon>Sternorrhyncha</taxon>
        <taxon>Aphidomorpha</taxon>
        <taxon>Aphidoidea</taxon>
        <taxon>Aphididae</taxon>
        <taxon>Aphidini</taxon>
        <taxon>Aphis</taxon>
        <taxon>Aphis</taxon>
    </lineage>
</organism>
<accession>A0A9P0NIL9</accession>
<evidence type="ECO:0000313" key="2">
    <source>
        <dbReference type="Proteomes" id="UP001154329"/>
    </source>
</evidence>
<keyword evidence="2" id="KW-1185">Reference proteome</keyword>
<reference evidence="1" key="2">
    <citation type="submission" date="2022-10" db="EMBL/GenBank/DDBJ databases">
        <authorList>
            <consortium name="ENA_rothamsted_submissions"/>
            <consortium name="culmorum"/>
            <person name="King R."/>
        </authorList>
    </citation>
    <scope>NUCLEOTIDE SEQUENCE</scope>
</reference>
<proteinExistence type="predicted"/>
<evidence type="ECO:0000313" key="1">
    <source>
        <dbReference type="EMBL" id="CAH1730976.1"/>
    </source>
</evidence>